<organism evidence="2 3">
    <name type="scientific">Marmota monax</name>
    <name type="common">Woodchuck</name>
    <dbReference type="NCBI Taxonomy" id="9995"/>
    <lineage>
        <taxon>Eukaryota</taxon>
        <taxon>Metazoa</taxon>
        <taxon>Chordata</taxon>
        <taxon>Craniata</taxon>
        <taxon>Vertebrata</taxon>
        <taxon>Euteleostomi</taxon>
        <taxon>Mammalia</taxon>
        <taxon>Eutheria</taxon>
        <taxon>Euarchontoglires</taxon>
        <taxon>Glires</taxon>
        <taxon>Rodentia</taxon>
        <taxon>Sciuromorpha</taxon>
        <taxon>Sciuridae</taxon>
        <taxon>Xerinae</taxon>
        <taxon>Marmotini</taxon>
        <taxon>Marmota</taxon>
    </lineage>
</organism>
<evidence type="ECO:0000313" key="3">
    <source>
        <dbReference type="Proteomes" id="UP000662637"/>
    </source>
</evidence>
<gene>
    <name evidence="2" type="ORF">GHT09_020484</name>
</gene>
<reference evidence="2" key="1">
    <citation type="submission" date="2020-08" db="EMBL/GenBank/DDBJ databases">
        <authorList>
            <person name="Shumante A."/>
            <person name="Zimin A.V."/>
            <person name="Puiu D."/>
            <person name="Salzberg S.L."/>
        </authorList>
    </citation>
    <scope>NUCLEOTIDE SEQUENCE</scope>
    <source>
        <strain evidence="2">WC2-LM</strain>
        <tissue evidence="2">Liver</tissue>
    </source>
</reference>
<protein>
    <submittedName>
        <fullName evidence="2">Uncharacterized protein</fullName>
    </submittedName>
</protein>
<proteinExistence type="predicted"/>
<feature type="region of interest" description="Disordered" evidence="1">
    <location>
        <begin position="153"/>
        <end position="172"/>
    </location>
</feature>
<evidence type="ECO:0000256" key="1">
    <source>
        <dbReference type="SAM" id="MobiDB-lite"/>
    </source>
</evidence>
<dbReference type="Proteomes" id="UP000662637">
    <property type="component" value="Unassembled WGS sequence"/>
</dbReference>
<sequence length="172" mass="19300">MPRAVSSGRKVTLWARMTWEQRENPGTIRGKRGTKSYVQFPEEIPPDGSFYFNRFLMGRERLPASPDNHHHTWAMAVVWPVKGLGESMGDAHPEGKTSVKGIEVSKMPQNLESMLKEDQKKEELGHHLFGCFLMFKTTGMLLMSLHIHPSVAQRSSPHQPLSGNSPVLPSGL</sequence>
<name>A0A834UI45_MARMO</name>
<comment type="caution">
    <text evidence="2">The sequence shown here is derived from an EMBL/GenBank/DDBJ whole genome shotgun (WGS) entry which is preliminary data.</text>
</comment>
<dbReference type="EMBL" id="WJEC01008856">
    <property type="protein sequence ID" value="KAF7459479.1"/>
    <property type="molecule type" value="Genomic_DNA"/>
</dbReference>
<evidence type="ECO:0000313" key="2">
    <source>
        <dbReference type="EMBL" id="KAF7459479.1"/>
    </source>
</evidence>
<accession>A0A834UI45</accession>
<dbReference type="AlphaFoldDB" id="A0A834UI45"/>